<feature type="transmembrane region" description="Helical" evidence="3">
    <location>
        <begin position="277"/>
        <end position="295"/>
    </location>
</feature>
<evidence type="ECO:0000313" key="6">
    <source>
        <dbReference type="Proteomes" id="UP000241890"/>
    </source>
</evidence>
<accession>A0A2R5GNI7</accession>
<feature type="transmembrane region" description="Helical" evidence="3">
    <location>
        <begin position="482"/>
        <end position="503"/>
    </location>
</feature>
<reference evidence="5 6" key="1">
    <citation type="submission" date="2017-12" db="EMBL/GenBank/DDBJ databases">
        <title>Sequencing, de novo assembly and annotation of complete genome of a new Thraustochytrid species, strain FCC1311.</title>
        <authorList>
            <person name="Sedici K."/>
            <person name="Godart F."/>
            <person name="Aiese Cigliano R."/>
            <person name="Sanseverino W."/>
            <person name="Barakat M."/>
            <person name="Ortet P."/>
            <person name="Marechal E."/>
            <person name="Cagnac O."/>
            <person name="Amato A."/>
        </authorList>
    </citation>
    <scope>NUCLEOTIDE SEQUENCE [LARGE SCALE GENOMIC DNA]</scope>
</reference>
<protein>
    <submittedName>
        <fullName evidence="5">S-antigen protein</fullName>
    </submittedName>
</protein>
<evidence type="ECO:0000256" key="2">
    <source>
        <dbReference type="ARBA" id="ARBA00023157"/>
    </source>
</evidence>
<evidence type="ECO:0000313" key="5">
    <source>
        <dbReference type="EMBL" id="GBG32185.1"/>
    </source>
</evidence>
<sequence length="916" mass="96951">MLQVMSNLRKKRRVHGISRRMQVALMVLSGLILSGGVICVVLPSLSIHNVASKEALCALLIGAVMAIANAVALYGAQRVHDDILRETRTWHVAGRPRVAPTSAVVPVGAIVTEATDGLETAGQHIIQLAAYLNAFLIISACALAAYSLSVSTKSSGSSSQMIASRDYLQATSIVALCMVPFQVASIIASTLIVSVYEMVQSLAEVLAVLVGAVAGAQAAASMWVINRVLETSRVVETVPMWAPALVFSCDLALLSICVLSFCAVWYESIRMLRASRILVAVVVLPLCVVQVVSLAKFNLASLAQSSTSCSKLMNSLSEDFFEQSLSCTKYIGTGYVSQGIDGFRTVAGPGETVYCGSGASNKARGAFVWERNPVVSAQSATGFVDYFGCLNFDCCDAFADAAAQIDALLFATAILLLVVCLALVAALSYVLEHAAENSDTAFADLFEEAVTKDRKEEVPEKKMRSTARKDRKLSLQHTHAPYLGYAFGLLVLLVLVGVLLTGYSSVSQVLVDYDAFVDFANMQPTTCSSTNVTSFSDECPAPGICTMLVKECCINGIRDGPEAGTDCGTSCGVLCENGQTCALNSDCVTGCCDISSGTCTLCSLSSDGEFPPLTCSNGVQDGDETCVDGGGDDCVAIDCDIEDIDDASLETQCRYRGQQCAIVGSRCGLGEGCARDADCQTGLLCGSDRTCISTTTTGLAIRATGLNITAYHEALQASTATQTRGLGKSCDTSSQCSTLNCASPSCRTTRDTGPPLARNSPCVFPFRYEGVLHTTCIDAEEATPANWSYFVNLRTTSDTKTNETGQRTYWCATEYSYEPDANPDAWGFCNCGAEDLNDIHVCTPYLLDFYVSPPAQCNETCGEDCALIGFPLCANGANCSLDRDCDSNYCFEGSCISCGDKILNGLESDVDCGGSA</sequence>
<keyword evidence="2" id="KW-1015">Disulfide bond</keyword>
<keyword evidence="6" id="KW-1185">Reference proteome</keyword>
<feature type="transmembrane region" description="Helical" evidence="3">
    <location>
        <begin position="205"/>
        <end position="225"/>
    </location>
</feature>
<feature type="transmembrane region" description="Helical" evidence="3">
    <location>
        <begin position="168"/>
        <end position="193"/>
    </location>
</feature>
<dbReference type="Proteomes" id="UP000241890">
    <property type="component" value="Unassembled WGS sequence"/>
</dbReference>
<feature type="transmembrane region" description="Helical" evidence="3">
    <location>
        <begin position="407"/>
        <end position="431"/>
    </location>
</feature>
<dbReference type="AlphaFoldDB" id="A0A2R5GNI7"/>
<name>A0A2R5GNI7_9STRA</name>
<dbReference type="Gene3D" id="2.10.10.10">
    <property type="entry name" value="Fibronectin, type II, collagen-binding"/>
    <property type="match status" value="1"/>
</dbReference>
<keyword evidence="3" id="KW-0472">Membrane</keyword>
<dbReference type="InParanoid" id="A0A2R5GNI7"/>
<dbReference type="PROSITE" id="PS51092">
    <property type="entry name" value="FN2_2"/>
    <property type="match status" value="1"/>
</dbReference>
<feature type="transmembrane region" description="Helical" evidence="3">
    <location>
        <begin position="21"/>
        <end position="43"/>
    </location>
</feature>
<feature type="transmembrane region" description="Helical" evidence="3">
    <location>
        <begin position="128"/>
        <end position="148"/>
    </location>
</feature>
<evidence type="ECO:0000256" key="1">
    <source>
        <dbReference type="ARBA" id="ARBA00022737"/>
    </source>
</evidence>
<feature type="transmembrane region" description="Helical" evidence="3">
    <location>
        <begin position="55"/>
        <end position="76"/>
    </location>
</feature>
<evidence type="ECO:0000259" key="4">
    <source>
        <dbReference type="PROSITE" id="PS51092"/>
    </source>
</evidence>
<keyword evidence="3" id="KW-1133">Transmembrane helix</keyword>
<dbReference type="InterPro" id="IPR000562">
    <property type="entry name" value="FN_type2_dom"/>
</dbReference>
<organism evidence="5 6">
    <name type="scientific">Hondaea fermentalgiana</name>
    <dbReference type="NCBI Taxonomy" id="2315210"/>
    <lineage>
        <taxon>Eukaryota</taxon>
        <taxon>Sar</taxon>
        <taxon>Stramenopiles</taxon>
        <taxon>Bigyra</taxon>
        <taxon>Labyrinthulomycetes</taxon>
        <taxon>Thraustochytrida</taxon>
        <taxon>Thraustochytriidae</taxon>
        <taxon>Hondaea</taxon>
    </lineage>
</organism>
<comment type="caution">
    <text evidence="5">The sequence shown here is derived from an EMBL/GenBank/DDBJ whole genome shotgun (WGS) entry which is preliminary data.</text>
</comment>
<proteinExistence type="predicted"/>
<dbReference type="EMBL" id="BEYU01000116">
    <property type="protein sequence ID" value="GBG32185.1"/>
    <property type="molecule type" value="Genomic_DNA"/>
</dbReference>
<gene>
    <name evidence="5" type="ORF">FCC1311_084102</name>
</gene>
<feature type="domain" description="Fibronectin type-II" evidence="4">
    <location>
        <begin position="757"/>
        <end position="831"/>
    </location>
</feature>
<keyword evidence="3" id="KW-0812">Transmembrane</keyword>
<evidence type="ECO:0000256" key="3">
    <source>
        <dbReference type="SAM" id="Phobius"/>
    </source>
</evidence>
<feature type="transmembrane region" description="Helical" evidence="3">
    <location>
        <begin position="245"/>
        <end position="265"/>
    </location>
</feature>
<dbReference type="InterPro" id="IPR036943">
    <property type="entry name" value="FN_type2_sf"/>
</dbReference>
<keyword evidence="1" id="KW-0677">Repeat</keyword>